<evidence type="ECO:0000259" key="1">
    <source>
        <dbReference type="Pfam" id="PF12080"/>
    </source>
</evidence>
<dbReference type="InterPro" id="IPR022719">
    <property type="entry name" value="Motility-assoc_prot_GldM_C"/>
</dbReference>
<keyword evidence="6" id="KW-1185">Reference proteome</keyword>
<dbReference type="Pfam" id="PF12081">
    <property type="entry name" value="GldM_1st"/>
    <property type="match status" value="1"/>
</dbReference>
<dbReference type="Pfam" id="PF21601">
    <property type="entry name" value="GldM_2nd"/>
    <property type="match status" value="1"/>
</dbReference>
<feature type="domain" description="Gliding motility-associated protein GldM second immunoglobulin-like" evidence="4">
    <location>
        <begin position="319"/>
        <end position="402"/>
    </location>
</feature>
<name>A0AA37SSW0_9BACT</name>
<dbReference type="Pfam" id="PF21602">
    <property type="entry name" value="GldM_3rd"/>
    <property type="match status" value="1"/>
</dbReference>
<feature type="domain" description="Gliding motility-associated protein GldM first immunoglobulin-like" evidence="3">
    <location>
        <begin position="217"/>
        <end position="315"/>
    </location>
</feature>
<proteinExistence type="predicted"/>
<protein>
    <submittedName>
        <fullName evidence="5">Gliding motility protein GldM</fullName>
    </submittedName>
</protein>
<organism evidence="5 6">
    <name type="scientific">Portibacter lacus</name>
    <dbReference type="NCBI Taxonomy" id="1099794"/>
    <lineage>
        <taxon>Bacteria</taxon>
        <taxon>Pseudomonadati</taxon>
        <taxon>Bacteroidota</taxon>
        <taxon>Saprospiria</taxon>
        <taxon>Saprospirales</taxon>
        <taxon>Haliscomenobacteraceae</taxon>
        <taxon>Portibacter</taxon>
    </lineage>
</organism>
<feature type="domain" description="Gliding motility-associated protein GldM C-terminal" evidence="1">
    <location>
        <begin position="405"/>
        <end position="511"/>
    </location>
</feature>
<dbReference type="Pfam" id="PF12080">
    <property type="entry name" value="GldM_4th"/>
    <property type="match status" value="1"/>
</dbReference>
<feature type="domain" description="Gliding motility-associated protein GldM N-terminal" evidence="2">
    <location>
        <begin position="20"/>
        <end position="211"/>
    </location>
</feature>
<reference evidence="5" key="1">
    <citation type="journal article" date="2014" name="Int. J. Syst. Evol. Microbiol.">
        <title>Complete genome sequence of Corynebacterium casei LMG S-19264T (=DSM 44701T), isolated from a smear-ripened cheese.</title>
        <authorList>
            <consortium name="US DOE Joint Genome Institute (JGI-PGF)"/>
            <person name="Walter F."/>
            <person name="Albersmeier A."/>
            <person name="Kalinowski J."/>
            <person name="Ruckert C."/>
        </authorList>
    </citation>
    <scope>NUCLEOTIDE SEQUENCE</scope>
    <source>
        <strain evidence="5">NBRC 108769</strain>
    </source>
</reference>
<evidence type="ECO:0000313" key="5">
    <source>
        <dbReference type="EMBL" id="GLR19239.1"/>
    </source>
</evidence>
<dbReference type="InterPro" id="IPR022720">
    <property type="entry name" value="Motility-assoc_prot_GldM_N"/>
</dbReference>
<evidence type="ECO:0000313" key="6">
    <source>
        <dbReference type="Proteomes" id="UP001156666"/>
    </source>
</evidence>
<dbReference type="EMBL" id="BSOH01000027">
    <property type="protein sequence ID" value="GLR19239.1"/>
    <property type="molecule type" value="Genomic_DNA"/>
</dbReference>
<dbReference type="Proteomes" id="UP001156666">
    <property type="component" value="Unassembled WGS sequence"/>
</dbReference>
<evidence type="ECO:0000259" key="2">
    <source>
        <dbReference type="Pfam" id="PF12081"/>
    </source>
</evidence>
<accession>A0AA37SSW0</accession>
<evidence type="ECO:0000259" key="4">
    <source>
        <dbReference type="Pfam" id="PF21602"/>
    </source>
</evidence>
<dbReference type="InterPro" id="IPR048406">
    <property type="entry name" value="GldM_Ig-like-2"/>
</dbReference>
<sequence length="512" mass="55544">MINIMYLVLTAMLALNVSAEIFNAFKIVDKGLIKSNTALEQSNAAIIPAIIDGAKKKESLATYAERIDPARQLSTQMNADIQKIMDDMVEATKGWVMDEETGAQTDDLMGKKNMDITTRYLVEEGNGAKLKQALLDYKNEILLLVDSTDRATFEQNIAVNIDDKTWQDKGKASWSHMNFDHMPLQATLPIFRKFQNDVKSTESSFLNYLAGKVGTTTDVVLDKFTVVSAPEKSYVIKGEKFKTDVFLSAFAGADSKTGISISVDGRSLPVNSEGIATFEQTASSVGIKKFDAVASIKNPVTDEVQTFRKTFEYEVGERSVSVSAAKMNVFYIGVDNPVEVSAAGVASGQIKVSAGGAGGAKIKKNGDGTYTVNVSSPTKKGEFAKINVTAPGLNASKDFRVKRIPDPIAKLSKQAGGSMGAGEFKAQQGVFADLQNFDFDARCTIKGYRVVRVAKRQDPEFAVNPGTKYSGQTASIIAKAKPGDTYYFENVKCTCPGDPAPRELNTMVFNIK</sequence>
<reference evidence="5" key="2">
    <citation type="submission" date="2023-01" db="EMBL/GenBank/DDBJ databases">
        <title>Draft genome sequence of Portibacter lacus strain NBRC 108769.</title>
        <authorList>
            <person name="Sun Q."/>
            <person name="Mori K."/>
        </authorList>
    </citation>
    <scope>NUCLEOTIDE SEQUENCE</scope>
    <source>
        <strain evidence="5">NBRC 108769</strain>
    </source>
</reference>
<comment type="caution">
    <text evidence="5">The sequence shown here is derived from an EMBL/GenBank/DDBJ whole genome shotgun (WGS) entry which is preliminary data.</text>
</comment>
<dbReference type="InterPro" id="IPR048405">
    <property type="entry name" value="GldM_Ig-like-1"/>
</dbReference>
<evidence type="ECO:0000259" key="3">
    <source>
        <dbReference type="Pfam" id="PF21601"/>
    </source>
</evidence>
<gene>
    <name evidence="5" type="primary">gldM</name>
    <name evidence="5" type="ORF">GCM10007940_38550</name>
</gene>
<dbReference type="AlphaFoldDB" id="A0AA37SSW0"/>